<keyword evidence="1" id="KW-0732">Signal</keyword>
<dbReference type="Gene3D" id="3.30.530.80">
    <property type="match status" value="1"/>
</dbReference>
<dbReference type="PROSITE" id="PS51257">
    <property type="entry name" value="PROKAR_LIPOPROTEIN"/>
    <property type="match status" value="1"/>
</dbReference>
<dbReference type="AlphaFoldDB" id="S3N0H2"/>
<organism evidence="3 4">
    <name type="scientific">Acinetobacter rudis CIP 110305</name>
    <dbReference type="NCBI Taxonomy" id="421052"/>
    <lineage>
        <taxon>Bacteria</taxon>
        <taxon>Pseudomonadati</taxon>
        <taxon>Pseudomonadota</taxon>
        <taxon>Gammaproteobacteria</taxon>
        <taxon>Moraxellales</taxon>
        <taxon>Moraxellaceae</taxon>
        <taxon>Acinetobacter</taxon>
    </lineage>
</organism>
<dbReference type="RefSeq" id="WP_016656564.1">
    <property type="nucleotide sequence ID" value="NZ_KE340353.1"/>
</dbReference>
<dbReference type="Pfam" id="PF14730">
    <property type="entry name" value="DUF4468"/>
    <property type="match status" value="1"/>
</dbReference>
<proteinExistence type="predicted"/>
<protein>
    <recommendedName>
        <fullName evidence="2">DUF4468 domain-containing protein</fullName>
    </recommendedName>
</protein>
<comment type="caution">
    <text evidence="3">The sequence shown here is derived from an EMBL/GenBank/DDBJ whole genome shotgun (WGS) entry which is preliminary data.</text>
</comment>
<feature type="chain" id="PRO_5004512012" description="DUF4468 domain-containing protein" evidence="1">
    <location>
        <begin position="20"/>
        <end position="172"/>
    </location>
</feature>
<feature type="domain" description="DUF4468" evidence="2">
    <location>
        <begin position="33"/>
        <end position="118"/>
    </location>
</feature>
<reference evidence="3 4" key="1">
    <citation type="submission" date="2013-06" db="EMBL/GenBank/DDBJ databases">
        <title>The Genome Sequence of Acinetobacter rudis CIP 110305.</title>
        <authorList>
            <consortium name="The Broad Institute Genome Sequencing Platform"/>
            <consortium name="The Broad Institute Genome Sequencing Center for Infectious Disease"/>
            <person name="Cerqueira G."/>
            <person name="Feldgarden M."/>
            <person name="Courvalin P."/>
            <person name="Perichon B."/>
            <person name="Grillot-Courvalin C."/>
            <person name="Clermont D."/>
            <person name="Rocha E."/>
            <person name="Yoon E.-J."/>
            <person name="Nemec A."/>
            <person name="Young S.K."/>
            <person name="Zeng Q."/>
            <person name="Gargeya S."/>
            <person name="Fitzgerald M."/>
            <person name="Abouelleil A."/>
            <person name="Alvarado L."/>
            <person name="Berlin A.M."/>
            <person name="Chapman S.B."/>
            <person name="Dewar J."/>
            <person name="Goldberg J."/>
            <person name="Griggs A."/>
            <person name="Gujja S."/>
            <person name="Hansen M."/>
            <person name="Howarth C."/>
            <person name="Imamovic A."/>
            <person name="Larimer J."/>
            <person name="McCowan C."/>
            <person name="Murphy C."/>
            <person name="Pearson M."/>
            <person name="Priest M."/>
            <person name="Roberts A."/>
            <person name="Saif S."/>
            <person name="Shea T."/>
            <person name="Sykes S."/>
            <person name="Wortman J."/>
            <person name="Nusbaum C."/>
            <person name="Birren B."/>
        </authorList>
    </citation>
    <scope>NUCLEOTIDE SEQUENCE [LARGE SCALE GENOMIC DNA]</scope>
    <source>
        <strain evidence="3 4">CIP 110305</strain>
    </source>
</reference>
<name>S3N0H2_9GAMM</name>
<dbReference type="STRING" id="632955.GCA_000829675_00292"/>
<evidence type="ECO:0000313" key="3">
    <source>
        <dbReference type="EMBL" id="EPF72108.1"/>
    </source>
</evidence>
<evidence type="ECO:0000313" key="4">
    <source>
        <dbReference type="Proteomes" id="UP000014568"/>
    </source>
</evidence>
<dbReference type="OrthoDB" id="6711776at2"/>
<dbReference type="Proteomes" id="UP000014568">
    <property type="component" value="Unassembled WGS sequence"/>
</dbReference>
<accession>S3N0H2</accession>
<feature type="signal peptide" evidence="1">
    <location>
        <begin position="1"/>
        <end position="19"/>
    </location>
</feature>
<dbReference type="PATRIC" id="fig|421052.3.peg.2107"/>
<gene>
    <name evidence="3" type="ORF">F945_02158</name>
</gene>
<evidence type="ECO:0000259" key="2">
    <source>
        <dbReference type="Pfam" id="PF14730"/>
    </source>
</evidence>
<dbReference type="EMBL" id="ATGI01000030">
    <property type="protein sequence ID" value="EPF72108.1"/>
    <property type="molecule type" value="Genomic_DNA"/>
</dbReference>
<dbReference type="eggNOG" id="ENOG5033A7Q">
    <property type="taxonomic scope" value="Bacteria"/>
</dbReference>
<dbReference type="HOGENOM" id="CLU_131919_0_0_6"/>
<evidence type="ECO:0000256" key="1">
    <source>
        <dbReference type="SAM" id="SignalP"/>
    </source>
</evidence>
<dbReference type="InterPro" id="IPR027823">
    <property type="entry name" value="DUF4468"/>
</dbReference>
<sequence length="172" mass="19023">MKKLLFAGLLVLGVTGCMSMPTPSTPMTNVVDIVALNGQSKDQIFEKSKIWIAKSFKSANNVIQYQDKSTGQIIGKGTIPFPCDGFIDCGAFGQDRVNFTIQIDTKDNKARISFSDITATSLTYVKGGMNNIGGERQILIVEHQQRIESKLKLIAQQYKADVINQQTESKDW</sequence>
<keyword evidence="4" id="KW-1185">Reference proteome</keyword>